<organism evidence="8 9">
    <name type="scientific">Zea mays</name>
    <name type="common">Maize</name>
    <dbReference type="NCBI Taxonomy" id="4577"/>
    <lineage>
        <taxon>Eukaryota</taxon>
        <taxon>Viridiplantae</taxon>
        <taxon>Streptophyta</taxon>
        <taxon>Embryophyta</taxon>
        <taxon>Tracheophyta</taxon>
        <taxon>Spermatophyta</taxon>
        <taxon>Magnoliopsida</taxon>
        <taxon>Liliopsida</taxon>
        <taxon>Poales</taxon>
        <taxon>Poaceae</taxon>
        <taxon>PACMAD clade</taxon>
        <taxon>Panicoideae</taxon>
        <taxon>Andropogonodae</taxon>
        <taxon>Andropogoneae</taxon>
        <taxon>Tripsacinae</taxon>
        <taxon>Zea</taxon>
    </lineage>
</organism>
<sequence>MSMLSLDRSVAGDVVTTPVPVLLPTKFSVLPHHPRARFVAGDAGSPAAADVVTTLSLDSLFRRHQSIINMDDRSLATMLTMEYNSDIFGERGNGLNANSDPAKPPSIEVPALSLDELREKTDDFGSKALVGKGSYGRVYYVVLENEQHVAVKKLDTLADPEPDNEFLAQVSVVSRLKHENFVDMLGYCIQGDQRRKGVAGAQPGPALDWMQRVKIVVDAAKGLEYLHEKVQPSIVSC</sequence>
<dbReference type="InterPro" id="IPR011009">
    <property type="entry name" value="Kinase-like_dom_sf"/>
</dbReference>
<dbReference type="Proteomes" id="UP000007305">
    <property type="component" value="Chromosome 5"/>
</dbReference>
<dbReference type="InParanoid" id="A0A804PFP8"/>
<dbReference type="PANTHER" id="PTHR47983">
    <property type="entry name" value="PTO-INTERACTING PROTEIN 1-LIKE"/>
    <property type="match status" value="1"/>
</dbReference>
<evidence type="ECO:0000313" key="9">
    <source>
        <dbReference type="Proteomes" id="UP000007305"/>
    </source>
</evidence>
<dbReference type="AlphaFoldDB" id="A0A804PFP8"/>
<evidence type="ECO:0000259" key="7">
    <source>
        <dbReference type="PROSITE" id="PS50011"/>
    </source>
</evidence>
<dbReference type="Pfam" id="PF07714">
    <property type="entry name" value="PK_Tyr_Ser-Thr"/>
    <property type="match status" value="1"/>
</dbReference>
<dbReference type="Gramene" id="Zm00001eb234810_T001">
    <property type="protein sequence ID" value="Zm00001eb234810_P001"/>
    <property type="gene ID" value="Zm00001eb234810"/>
</dbReference>
<evidence type="ECO:0000256" key="5">
    <source>
        <dbReference type="ARBA" id="ARBA00022840"/>
    </source>
</evidence>
<dbReference type="Gene3D" id="1.10.510.10">
    <property type="entry name" value="Transferase(Phosphotransferase) domain 1"/>
    <property type="match status" value="1"/>
</dbReference>
<accession>A0A804PFP8</accession>
<dbReference type="GO" id="GO:0005524">
    <property type="term" value="F:ATP binding"/>
    <property type="evidence" value="ECO:0007669"/>
    <property type="project" value="UniProtKB-UniRule"/>
</dbReference>
<reference evidence="8" key="2">
    <citation type="submission" date="2019-07" db="EMBL/GenBank/DDBJ databases">
        <authorList>
            <person name="Seetharam A."/>
            <person name="Woodhouse M."/>
            <person name="Cannon E."/>
        </authorList>
    </citation>
    <scope>NUCLEOTIDE SEQUENCE [LARGE SCALE GENOMIC DNA]</scope>
    <source>
        <strain evidence="8">cv. B73</strain>
    </source>
</reference>
<evidence type="ECO:0000313" key="8">
    <source>
        <dbReference type="EnsemblPlants" id="Zm00001eb234810_P001"/>
    </source>
</evidence>
<dbReference type="EnsemblPlants" id="Zm00001eb234810_T001">
    <property type="protein sequence ID" value="Zm00001eb234810_P001"/>
    <property type="gene ID" value="Zm00001eb234810"/>
</dbReference>
<feature type="binding site" evidence="6">
    <location>
        <position position="153"/>
    </location>
    <ligand>
        <name>ATP</name>
        <dbReference type="ChEBI" id="CHEBI:30616"/>
    </ligand>
</feature>
<dbReference type="InterPro" id="IPR001245">
    <property type="entry name" value="Ser-Thr/Tyr_kinase_cat_dom"/>
</dbReference>
<reference evidence="8" key="3">
    <citation type="submission" date="2021-05" db="UniProtKB">
        <authorList>
            <consortium name="EnsemblPlants"/>
        </authorList>
    </citation>
    <scope>IDENTIFICATION</scope>
    <source>
        <strain evidence="8">cv. B73</strain>
    </source>
</reference>
<protein>
    <recommendedName>
        <fullName evidence="7">Protein kinase domain-containing protein</fullName>
    </recommendedName>
</protein>
<evidence type="ECO:0000256" key="2">
    <source>
        <dbReference type="ARBA" id="ARBA00022679"/>
    </source>
</evidence>
<evidence type="ECO:0000256" key="1">
    <source>
        <dbReference type="ARBA" id="ARBA00022553"/>
    </source>
</evidence>
<feature type="domain" description="Protein kinase" evidence="7">
    <location>
        <begin position="124"/>
        <end position="237"/>
    </location>
</feature>
<name>A0A804PFP8_MAIZE</name>
<keyword evidence="1" id="KW-0597">Phosphoprotein</keyword>
<dbReference type="PROSITE" id="PS00107">
    <property type="entry name" value="PROTEIN_KINASE_ATP"/>
    <property type="match status" value="1"/>
</dbReference>
<evidence type="ECO:0000256" key="4">
    <source>
        <dbReference type="ARBA" id="ARBA00022777"/>
    </source>
</evidence>
<proteinExistence type="predicted"/>
<evidence type="ECO:0000256" key="3">
    <source>
        <dbReference type="ARBA" id="ARBA00022741"/>
    </source>
</evidence>
<reference evidence="9" key="1">
    <citation type="journal article" date="2009" name="Science">
        <title>The B73 maize genome: complexity, diversity, and dynamics.</title>
        <authorList>
            <person name="Schnable P.S."/>
            <person name="Ware D."/>
            <person name="Fulton R.S."/>
            <person name="Stein J.C."/>
            <person name="Wei F."/>
            <person name="Pasternak S."/>
            <person name="Liang C."/>
            <person name="Zhang J."/>
            <person name="Fulton L."/>
            <person name="Graves T.A."/>
            <person name="Minx P."/>
            <person name="Reily A.D."/>
            <person name="Courtney L."/>
            <person name="Kruchowski S.S."/>
            <person name="Tomlinson C."/>
            <person name="Strong C."/>
            <person name="Delehaunty K."/>
            <person name="Fronick C."/>
            <person name="Courtney B."/>
            <person name="Rock S.M."/>
            <person name="Belter E."/>
            <person name="Du F."/>
            <person name="Kim K."/>
            <person name="Abbott R.M."/>
            <person name="Cotton M."/>
            <person name="Levy A."/>
            <person name="Marchetto P."/>
            <person name="Ochoa K."/>
            <person name="Jackson S.M."/>
            <person name="Gillam B."/>
            <person name="Chen W."/>
            <person name="Yan L."/>
            <person name="Higginbotham J."/>
            <person name="Cardenas M."/>
            <person name="Waligorski J."/>
            <person name="Applebaum E."/>
            <person name="Phelps L."/>
            <person name="Falcone J."/>
            <person name="Kanchi K."/>
            <person name="Thane T."/>
            <person name="Scimone A."/>
            <person name="Thane N."/>
            <person name="Henke J."/>
            <person name="Wang T."/>
            <person name="Ruppert J."/>
            <person name="Shah N."/>
            <person name="Rotter K."/>
            <person name="Hodges J."/>
            <person name="Ingenthron E."/>
            <person name="Cordes M."/>
            <person name="Kohlberg S."/>
            <person name="Sgro J."/>
            <person name="Delgado B."/>
            <person name="Mead K."/>
            <person name="Chinwalla A."/>
            <person name="Leonard S."/>
            <person name="Crouse K."/>
            <person name="Collura K."/>
            <person name="Kudrna D."/>
            <person name="Currie J."/>
            <person name="He R."/>
            <person name="Angelova A."/>
            <person name="Rajasekar S."/>
            <person name="Mueller T."/>
            <person name="Lomeli R."/>
            <person name="Scara G."/>
            <person name="Ko A."/>
            <person name="Delaney K."/>
            <person name="Wissotski M."/>
            <person name="Lopez G."/>
            <person name="Campos D."/>
            <person name="Braidotti M."/>
            <person name="Ashley E."/>
            <person name="Golser W."/>
            <person name="Kim H."/>
            <person name="Lee S."/>
            <person name="Lin J."/>
            <person name="Dujmic Z."/>
            <person name="Kim W."/>
            <person name="Talag J."/>
            <person name="Zuccolo A."/>
            <person name="Fan C."/>
            <person name="Sebastian A."/>
            <person name="Kramer M."/>
            <person name="Spiegel L."/>
            <person name="Nascimento L."/>
            <person name="Zutavern T."/>
            <person name="Miller B."/>
            <person name="Ambroise C."/>
            <person name="Muller S."/>
            <person name="Spooner W."/>
            <person name="Narechania A."/>
            <person name="Ren L."/>
            <person name="Wei S."/>
            <person name="Kumari S."/>
            <person name="Faga B."/>
            <person name="Levy M.J."/>
            <person name="McMahan L."/>
            <person name="Van Buren P."/>
            <person name="Vaughn M.W."/>
            <person name="Ying K."/>
            <person name="Yeh C.-T."/>
            <person name="Emrich S.J."/>
            <person name="Jia Y."/>
            <person name="Kalyanaraman A."/>
            <person name="Hsia A.-P."/>
            <person name="Barbazuk W.B."/>
            <person name="Baucom R.S."/>
            <person name="Brutnell T.P."/>
            <person name="Carpita N.C."/>
            <person name="Chaparro C."/>
            <person name="Chia J.-M."/>
            <person name="Deragon J.-M."/>
            <person name="Estill J.C."/>
            <person name="Fu Y."/>
            <person name="Jeddeloh J.A."/>
            <person name="Han Y."/>
            <person name="Lee H."/>
            <person name="Li P."/>
            <person name="Lisch D.R."/>
            <person name="Liu S."/>
            <person name="Liu Z."/>
            <person name="Nagel D.H."/>
            <person name="McCann M.C."/>
            <person name="SanMiguel P."/>
            <person name="Myers A.M."/>
            <person name="Nettleton D."/>
            <person name="Nguyen J."/>
            <person name="Penning B.W."/>
            <person name="Ponnala L."/>
            <person name="Schneider K.L."/>
            <person name="Schwartz D.C."/>
            <person name="Sharma A."/>
            <person name="Soderlund C."/>
            <person name="Springer N.M."/>
            <person name="Sun Q."/>
            <person name="Wang H."/>
            <person name="Waterman M."/>
            <person name="Westerman R."/>
            <person name="Wolfgruber T.K."/>
            <person name="Yang L."/>
            <person name="Yu Y."/>
            <person name="Zhang L."/>
            <person name="Zhou S."/>
            <person name="Zhu Q."/>
            <person name="Bennetzen J.L."/>
            <person name="Dawe R.K."/>
            <person name="Jiang J."/>
            <person name="Jiang N."/>
            <person name="Presting G.G."/>
            <person name="Wessler S.R."/>
            <person name="Aluru S."/>
            <person name="Martienssen R.A."/>
            <person name="Clifton S.W."/>
            <person name="McCombie W.R."/>
            <person name="Wing R.A."/>
            <person name="Wilson R.K."/>
        </authorList>
    </citation>
    <scope>NUCLEOTIDE SEQUENCE [LARGE SCALE GENOMIC DNA]</scope>
    <source>
        <strain evidence="9">cv. B73</strain>
    </source>
</reference>
<dbReference type="InterPro" id="IPR052101">
    <property type="entry name" value="Plant_StressResp_Kinase"/>
</dbReference>
<evidence type="ECO:0000256" key="6">
    <source>
        <dbReference type="PROSITE-ProRule" id="PRU10141"/>
    </source>
</evidence>
<dbReference type="PANTHER" id="PTHR47983:SF15">
    <property type="entry name" value="PROTEIN KINASE DOMAIN-CONTAINING PROTEIN"/>
    <property type="match status" value="1"/>
</dbReference>
<keyword evidence="2" id="KW-0808">Transferase</keyword>
<keyword evidence="3 6" id="KW-0547">Nucleotide-binding</keyword>
<dbReference type="InterPro" id="IPR017441">
    <property type="entry name" value="Protein_kinase_ATP_BS"/>
</dbReference>
<dbReference type="SUPFAM" id="SSF56112">
    <property type="entry name" value="Protein kinase-like (PK-like)"/>
    <property type="match status" value="1"/>
</dbReference>
<dbReference type="GO" id="GO:0004672">
    <property type="term" value="F:protein kinase activity"/>
    <property type="evidence" value="ECO:0007669"/>
    <property type="project" value="InterPro"/>
</dbReference>
<dbReference type="PROSITE" id="PS50011">
    <property type="entry name" value="PROTEIN_KINASE_DOM"/>
    <property type="match status" value="1"/>
</dbReference>
<dbReference type="InterPro" id="IPR000719">
    <property type="entry name" value="Prot_kinase_dom"/>
</dbReference>
<keyword evidence="9" id="KW-1185">Reference proteome</keyword>
<keyword evidence="5 6" id="KW-0067">ATP-binding</keyword>
<keyword evidence="4" id="KW-0418">Kinase</keyword>